<gene>
    <name evidence="3" type="ORF">GCM10025876_20950</name>
</gene>
<keyword evidence="4" id="KW-1185">Reference proteome</keyword>
<dbReference type="SUPFAM" id="SSF46955">
    <property type="entry name" value="Putative DNA-binding domain"/>
    <property type="match status" value="1"/>
</dbReference>
<dbReference type="Gene3D" id="1.10.1660.10">
    <property type="match status" value="1"/>
</dbReference>
<organism evidence="3 4">
    <name type="scientific">Demequina litorisediminis</name>
    <dbReference type="NCBI Taxonomy" id="1849022"/>
    <lineage>
        <taxon>Bacteria</taxon>
        <taxon>Bacillati</taxon>
        <taxon>Actinomycetota</taxon>
        <taxon>Actinomycetes</taxon>
        <taxon>Micrococcales</taxon>
        <taxon>Demequinaceae</taxon>
        <taxon>Demequina</taxon>
    </lineage>
</organism>
<evidence type="ECO:0000313" key="3">
    <source>
        <dbReference type="EMBL" id="GMA35891.1"/>
    </source>
</evidence>
<feature type="region of interest" description="Disordered" evidence="1">
    <location>
        <begin position="77"/>
        <end position="131"/>
    </location>
</feature>
<sequence length="131" mass="14645">MSTRPRAYRRYSPDQIARATLIGDLRRMNVPLAVVAEILRAAPEDALAIYQEWWVREERHHSGRRGIGRYVTARLRREGQPPMEITTRTVPRRKARGHRPRACSNPNSSSSSCPDSTHSSAGPSGTPASVT</sequence>
<feature type="compositionally biased region" description="Low complexity" evidence="1">
    <location>
        <begin position="103"/>
        <end position="120"/>
    </location>
</feature>
<evidence type="ECO:0000313" key="4">
    <source>
        <dbReference type="Proteomes" id="UP001157125"/>
    </source>
</evidence>
<dbReference type="Proteomes" id="UP001157125">
    <property type="component" value="Unassembled WGS sequence"/>
</dbReference>
<dbReference type="InterPro" id="IPR009061">
    <property type="entry name" value="DNA-bd_dom_put_sf"/>
</dbReference>
<evidence type="ECO:0000259" key="2">
    <source>
        <dbReference type="PROSITE" id="PS50937"/>
    </source>
</evidence>
<name>A0ABQ6IDZ0_9MICO</name>
<dbReference type="PROSITE" id="PS50937">
    <property type="entry name" value="HTH_MERR_2"/>
    <property type="match status" value="1"/>
</dbReference>
<feature type="domain" description="HTH merR-type" evidence="2">
    <location>
        <begin position="1"/>
        <end position="41"/>
    </location>
</feature>
<feature type="compositionally biased region" description="Polar residues" evidence="1">
    <location>
        <begin position="121"/>
        <end position="131"/>
    </location>
</feature>
<comment type="caution">
    <text evidence="3">The sequence shown here is derived from an EMBL/GenBank/DDBJ whole genome shotgun (WGS) entry which is preliminary data.</text>
</comment>
<feature type="compositionally biased region" description="Basic residues" evidence="1">
    <location>
        <begin position="90"/>
        <end position="101"/>
    </location>
</feature>
<evidence type="ECO:0000256" key="1">
    <source>
        <dbReference type="SAM" id="MobiDB-lite"/>
    </source>
</evidence>
<dbReference type="EMBL" id="BSUN01000001">
    <property type="protein sequence ID" value="GMA35891.1"/>
    <property type="molecule type" value="Genomic_DNA"/>
</dbReference>
<proteinExistence type="predicted"/>
<accession>A0ABQ6IDZ0</accession>
<dbReference type="InterPro" id="IPR000551">
    <property type="entry name" value="MerR-type_HTH_dom"/>
</dbReference>
<protein>
    <recommendedName>
        <fullName evidence="2">HTH merR-type domain-containing protein</fullName>
    </recommendedName>
</protein>
<reference evidence="4" key="1">
    <citation type="journal article" date="2019" name="Int. J. Syst. Evol. Microbiol.">
        <title>The Global Catalogue of Microorganisms (GCM) 10K type strain sequencing project: providing services to taxonomists for standard genome sequencing and annotation.</title>
        <authorList>
            <consortium name="The Broad Institute Genomics Platform"/>
            <consortium name="The Broad Institute Genome Sequencing Center for Infectious Disease"/>
            <person name="Wu L."/>
            <person name="Ma J."/>
        </authorList>
    </citation>
    <scope>NUCLEOTIDE SEQUENCE [LARGE SCALE GENOMIC DNA]</scope>
    <source>
        <strain evidence="4">NBRC 112299</strain>
    </source>
</reference>